<evidence type="ECO:0000256" key="4">
    <source>
        <dbReference type="ARBA" id="ARBA00022679"/>
    </source>
</evidence>
<evidence type="ECO:0000256" key="2">
    <source>
        <dbReference type="ARBA" id="ARBA00009000"/>
    </source>
</evidence>
<dbReference type="InterPro" id="IPR013783">
    <property type="entry name" value="Ig-like_fold"/>
</dbReference>
<evidence type="ECO:0000313" key="7">
    <source>
        <dbReference type="EMBL" id="CEM43731.1"/>
    </source>
</evidence>
<dbReference type="GO" id="GO:0043169">
    <property type="term" value="F:cation binding"/>
    <property type="evidence" value="ECO:0007669"/>
    <property type="project" value="InterPro"/>
</dbReference>
<dbReference type="SMART" id="SM00642">
    <property type="entry name" value="Aamy"/>
    <property type="match status" value="1"/>
</dbReference>
<dbReference type="AlphaFoldDB" id="A0A0G4HHU7"/>
<dbReference type="VEuPathDB" id="CryptoDB:Cvel_6924"/>
<evidence type="ECO:0000256" key="1">
    <source>
        <dbReference type="ARBA" id="ARBA00000826"/>
    </source>
</evidence>
<name>A0A0G4HHU7_9ALVE</name>
<feature type="domain" description="Glycosyl hydrolase family 13 catalytic" evidence="6">
    <location>
        <begin position="165"/>
        <end position="525"/>
    </location>
</feature>
<evidence type="ECO:0000256" key="5">
    <source>
        <dbReference type="SAM" id="MobiDB-lite"/>
    </source>
</evidence>
<dbReference type="Pfam" id="PF00128">
    <property type="entry name" value="Alpha-amylase"/>
    <property type="match status" value="1"/>
</dbReference>
<dbReference type="EC" id="2.4.1.18" evidence="3"/>
<evidence type="ECO:0000259" key="6">
    <source>
        <dbReference type="SMART" id="SM00642"/>
    </source>
</evidence>
<dbReference type="GO" id="GO:0003844">
    <property type="term" value="F:1,4-alpha-glucan branching enzyme activity"/>
    <property type="evidence" value="ECO:0007669"/>
    <property type="project" value="UniProtKB-EC"/>
</dbReference>
<feature type="region of interest" description="Disordered" evidence="5">
    <location>
        <begin position="46"/>
        <end position="78"/>
    </location>
</feature>
<dbReference type="PANTHER" id="PTHR43651:SF11">
    <property type="entry name" value="MALTO-OLIGOSYLTREHALOSE TREHALOHYDROLASE"/>
    <property type="match status" value="1"/>
</dbReference>
<dbReference type="SUPFAM" id="SSF51011">
    <property type="entry name" value="Glycosyl hydrolase domain"/>
    <property type="match status" value="1"/>
</dbReference>
<dbReference type="Gene3D" id="2.60.40.1180">
    <property type="entry name" value="Golgi alpha-mannosidase II"/>
    <property type="match status" value="1"/>
</dbReference>
<dbReference type="Gene3D" id="3.20.20.80">
    <property type="entry name" value="Glycosidases"/>
    <property type="match status" value="1"/>
</dbReference>
<dbReference type="InterPro" id="IPR017853">
    <property type="entry name" value="GH"/>
</dbReference>
<organism evidence="7">
    <name type="scientific">Chromera velia CCMP2878</name>
    <dbReference type="NCBI Taxonomy" id="1169474"/>
    <lineage>
        <taxon>Eukaryota</taxon>
        <taxon>Sar</taxon>
        <taxon>Alveolata</taxon>
        <taxon>Colpodellida</taxon>
        <taxon>Chromeraceae</taxon>
        <taxon>Chromera</taxon>
    </lineage>
</organism>
<dbReference type="Gene3D" id="2.60.40.10">
    <property type="entry name" value="Immunoglobulins"/>
    <property type="match status" value="1"/>
</dbReference>
<dbReference type="InterPro" id="IPR006047">
    <property type="entry name" value="GH13_cat_dom"/>
</dbReference>
<sequence>MEGVEPGSLPLGLRFVDSNKDPYAVSFRVWAPFPRAARLLVSARKKKEETAVAEETETETDTETETKKETPGKETEKTLTLQRHVDTHSYWGVFLADDIRPGDDYRLFFELPDGRTVERFDAYARSIREGPTGECWNEAVDNRASSFPWTDGYTLRPFEEYIIYEMHVGSFTPEGTLKSAEAKLDHVGNLGFTAVELLPLAEFSHKTESWGYNPRLQMALHRAYGSPEDLKSFVDAAHRRGIAVIVDVVLHHGAVDGNLLWDYDGWEQAANGGIYHEGAPDNDWGRSYAFWKKEVRDMLCDTCCMWLDEYKCDGLRFDSANDLPRDLIQHTTWLLHEKFPGRILTAEITPENPQLMHELGFDSLWTHSGYFDIIQQHRALGRGHHGGGDWAEGWNLPRLRTVMGLHYGFNWPTHCIKYILGSHDQVGCKHGGRQYEDYKMIGGQHRYAADQFGGGRHDGPAMAASRLWYTANVCAACLPMVFMGTEWMQPGWWNSDEHHRLKWELSEDAVGRKFSAFMRDANALRETYPNLRHGECNILHEDRPNGVLAFERVTEGGPDLRLVVVVNAGRTPFQEGNYGCWVKGGEFEEVFSSQAPTYGGWGGWKTNGGIVRSHEGKIWLNIPEQCTLVFKQHFG</sequence>
<dbReference type="Pfam" id="PF02806">
    <property type="entry name" value="Alpha-amylase_C"/>
    <property type="match status" value="1"/>
</dbReference>
<gene>
    <name evidence="7" type="ORF">Cvel_6924</name>
</gene>
<accession>A0A0G4HHU7</accession>
<proteinExistence type="inferred from homology"/>
<evidence type="ECO:0000256" key="3">
    <source>
        <dbReference type="ARBA" id="ARBA00012541"/>
    </source>
</evidence>
<feature type="compositionally biased region" description="Acidic residues" evidence="5">
    <location>
        <begin position="51"/>
        <end position="63"/>
    </location>
</feature>
<dbReference type="PIRSF" id="PIRSF000463">
    <property type="entry name" value="GlgB"/>
    <property type="match status" value="1"/>
</dbReference>
<feature type="compositionally biased region" description="Basic and acidic residues" evidence="5">
    <location>
        <begin position="64"/>
        <end position="78"/>
    </location>
</feature>
<dbReference type="PANTHER" id="PTHR43651">
    <property type="entry name" value="1,4-ALPHA-GLUCAN-BRANCHING ENZYME"/>
    <property type="match status" value="1"/>
</dbReference>
<dbReference type="InterPro" id="IPR006048">
    <property type="entry name" value="A-amylase/branching_C"/>
</dbReference>
<dbReference type="PhylomeDB" id="A0A0G4HHU7"/>
<comment type="catalytic activity">
    <reaction evidence="1">
        <text>Transfers a segment of a (1-&gt;4)-alpha-D-glucan chain to a primary hydroxy group in a similar glucan chain.</text>
        <dbReference type="EC" id="2.4.1.18"/>
    </reaction>
</comment>
<keyword evidence="4" id="KW-0808">Transferase</keyword>
<dbReference type="SUPFAM" id="SSF51445">
    <property type="entry name" value="(Trans)glycosidases"/>
    <property type="match status" value="1"/>
</dbReference>
<protein>
    <recommendedName>
        <fullName evidence="3">1,4-alpha-glucan branching enzyme</fullName>
        <ecNumber evidence="3">2.4.1.18</ecNumber>
    </recommendedName>
</protein>
<reference evidence="7" key="1">
    <citation type="submission" date="2014-11" db="EMBL/GenBank/DDBJ databases">
        <authorList>
            <person name="Otto D Thomas"/>
            <person name="Naeem Raeece"/>
        </authorList>
    </citation>
    <scope>NUCLEOTIDE SEQUENCE</scope>
</reference>
<comment type="similarity">
    <text evidence="2">Belongs to the glycosyl hydrolase 13 family. GlgB subfamily.</text>
</comment>
<dbReference type="InterPro" id="IPR037439">
    <property type="entry name" value="Branching_enzy"/>
</dbReference>
<dbReference type="EMBL" id="CDMZ01002747">
    <property type="protein sequence ID" value="CEM43731.1"/>
    <property type="molecule type" value="Genomic_DNA"/>
</dbReference>
<dbReference type="GO" id="GO:0005978">
    <property type="term" value="P:glycogen biosynthetic process"/>
    <property type="evidence" value="ECO:0007669"/>
    <property type="project" value="InterPro"/>
</dbReference>
<dbReference type="InterPro" id="IPR013780">
    <property type="entry name" value="Glyco_hydro_b"/>
</dbReference>